<sequence length="319" mass="35137">MSKKTVSVVGATGTQGGSVVRALVKDGSYHVRAITRNPQSDGGKALAKSGAQVVQADVNDYNSLEKAFEGSHVIYALTDFFEPFSKSGHEEAIKIEVQQGINLANAATATTSLEHFIWSTLPNAKRISNGKHLIPHFESKNEIDDYIKSNAPLFKKTTFLWIAFYAANFRFPMWTPFPIPTSGSGKYIQLQASPPSVPINSSGDTEVNVGIFVKSIISQPEKTRGKFVLADVESMNAGELLRTWAKAQGKQAEYIQIDKEAYYGLWPGLAEEMEKMLVFWAEAKEKSWTGEDEILTKDDLGITGLVTTAEAFAKMKDWN</sequence>
<dbReference type="PANTHER" id="PTHR42748">
    <property type="entry name" value="NITROGEN METABOLITE REPRESSION PROTEIN NMRA FAMILY MEMBER"/>
    <property type="match status" value="1"/>
</dbReference>
<dbReference type="AlphaFoldDB" id="A0A9P5HFD8"/>
<accession>A0A9P5HFD8</accession>
<dbReference type="CDD" id="cd05251">
    <property type="entry name" value="NmrA_like_SDR_a"/>
    <property type="match status" value="1"/>
</dbReference>
<dbReference type="Gene3D" id="3.90.25.10">
    <property type="entry name" value="UDP-galactose 4-epimerase, domain 1"/>
    <property type="match status" value="1"/>
</dbReference>
<dbReference type="Pfam" id="PF05368">
    <property type="entry name" value="NmrA"/>
    <property type="match status" value="1"/>
</dbReference>
<organism evidence="4 5">
    <name type="scientific">Cylindrodendrum hubeiense</name>
    <dbReference type="NCBI Taxonomy" id="595255"/>
    <lineage>
        <taxon>Eukaryota</taxon>
        <taxon>Fungi</taxon>
        <taxon>Dikarya</taxon>
        <taxon>Ascomycota</taxon>
        <taxon>Pezizomycotina</taxon>
        <taxon>Sordariomycetes</taxon>
        <taxon>Hypocreomycetidae</taxon>
        <taxon>Hypocreales</taxon>
        <taxon>Nectriaceae</taxon>
        <taxon>Cylindrodendrum</taxon>
    </lineage>
</organism>
<comment type="similarity">
    <text evidence="1">Belongs to the NmrA-type oxidoreductase family.</text>
</comment>
<comment type="caution">
    <text evidence="4">The sequence shown here is derived from an EMBL/GenBank/DDBJ whole genome shotgun (WGS) entry which is preliminary data.</text>
</comment>
<evidence type="ECO:0000313" key="4">
    <source>
        <dbReference type="EMBL" id="KAF7556801.1"/>
    </source>
</evidence>
<gene>
    <name evidence="4" type="ORF">G7Z17_g1152</name>
</gene>
<dbReference type="SUPFAM" id="SSF51735">
    <property type="entry name" value="NAD(P)-binding Rossmann-fold domains"/>
    <property type="match status" value="1"/>
</dbReference>
<dbReference type="InterPro" id="IPR008030">
    <property type="entry name" value="NmrA-like"/>
</dbReference>
<dbReference type="OrthoDB" id="300709at2759"/>
<reference evidence="4" key="1">
    <citation type="submission" date="2020-03" db="EMBL/GenBank/DDBJ databases">
        <title>Draft Genome Sequence of Cylindrodendrum hubeiense.</title>
        <authorList>
            <person name="Buettner E."/>
            <person name="Kellner H."/>
        </authorList>
    </citation>
    <scope>NUCLEOTIDE SEQUENCE</scope>
    <source>
        <strain evidence="4">IHI 201604</strain>
    </source>
</reference>
<dbReference type="PANTHER" id="PTHR42748:SF28">
    <property type="entry name" value="NMRA-LIKE DOMAIN-CONTAINING PROTEIN"/>
    <property type="match status" value="1"/>
</dbReference>
<dbReference type="GO" id="GO:0005634">
    <property type="term" value="C:nucleus"/>
    <property type="evidence" value="ECO:0007669"/>
    <property type="project" value="TreeGrafter"/>
</dbReference>
<keyword evidence="5" id="KW-1185">Reference proteome</keyword>
<evidence type="ECO:0000259" key="3">
    <source>
        <dbReference type="Pfam" id="PF05368"/>
    </source>
</evidence>
<keyword evidence="2" id="KW-0521">NADP</keyword>
<dbReference type="Proteomes" id="UP000722485">
    <property type="component" value="Unassembled WGS sequence"/>
</dbReference>
<dbReference type="InterPro" id="IPR036291">
    <property type="entry name" value="NAD(P)-bd_dom_sf"/>
</dbReference>
<name>A0A9P5HFD8_9HYPO</name>
<evidence type="ECO:0000256" key="2">
    <source>
        <dbReference type="ARBA" id="ARBA00022857"/>
    </source>
</evidence>
<evidence type="ECO:0000313" key="5">
    <source>
        <dbReference type="Proteomes" id="UP000722485"/>
    </source>
</evidence>
<protein>
    <recommendedName>
        <fullName evidence="3">NmrA-like domain-containing protein</fullName>
    </recommendedName>
</protein>
<evidence type="ECO:0000256" key="1">
    <source>
        <dbReference type="ARBA" id="ARBA00006328"/>
    </source>
</evidence>
<feature type="domain" description="NmrA-like" evidence="3">
    <location>
        <begin position="3"/>
        <end position="286"/>
    </location>
</feature>
<dbReference type="Gene3D" id="3.40.50.720">
    <property type="entry name" value="NAD(P)-binding Rossmann-like Domain"/>
    <property type="match status" value="1"/>
</dbReference>
<proteinExistence type="inferred from homology"/>
<dbReference type="EMBL" id="JAANBB010000009">
    <property type="protein sequence ID" value="KAF7556801.1"/>
    <property type="molecule type" value="Genomic_DNA"/>
</dbReference>
<dbReference type="InterPro" id="IPR051164">
    <property type="entry name" value="NmrA-like_oxidored"/>
</dbReference>